<dbReference type="Pfam" id="PF00057">
    <property type="entry name" value="Ldl_recept_a"/>
    <property type="match status" value="10"/>
</dbReference>
<dbReference type="Pfam" id="PF01390">
    <property type="entry name" value="SEA"/>
    <property type="match status" value="1"/>
</dbReference>
<dbReference type="SUPFAM" id="SSF57196">
    <property type="entry name" value="EGF/Laminin"/>
    <property type="match status" value="8"/>
</dbReference>
<dbReference type="SUPFAM" id="SSF57424">
    <property type="entry name" value="LDL receptor-like module"/>
    <property type="match status" value="10"/>
</dbReference>
<evidence type="ECO:0000256" key="12">
    <source>
        <dbReference type="PROSITE-ProRule" id="PRU00076"/>
    </source>
</evidence>
<dbReference type="FunFam" id="4.10.400.10:FF:000034">
    <property type="entry name" value="Low-density lipoprotein receptor-related protein 2"/>
    <property type="match status" value="4"/>
</dbReference>
<dbReference type="OrthoDB" id="10055367at2759"/>
<keyword evidence="11" id="KW-0393">Immunoglobulin domain</keyword>
<feature type="domain" description="Ig-like" evidence="21">
    <location>
        <begin position="2596"/>
        <end position="2682"/>
    </location>
</feature>
<feature type="domain" description="Ig-like" evidence="21">
    <location>
        <begin position="3331"/>
        <end position="3414"/>
    </location>
</feature>
<feature type="domain" description="EGF-like" evidence="19">
    <location>
        <begin position="3592"/>
        <end position="3630"/>
    </location>
</feature>
<feature type="disulfide bond" evidence="13">
    <location>
        <begin position="669"/>
        <end position="684"/>
    </location>
</feature>
<dbReference type="InterPro" id="IPR036055">
    <property type="entry name" value="LDL_receptor-like_sf"/>
</dbReference>
<dbReference type="InterPro" id="IPR036364">
    <property type="entry name" value="SEA_dom_sf"/>
</dbReference>
<dbReference type="InterPro" id="IPR001791">
    <property type="entry name" value="Laminin_G"/>
</dbReference>
<dbReference type="Pfam" id="PF00054">
    <property type="entry name" value="Laminin_G_1"/>
    <property type="match status" value="2"/>
</dbReference>
<dbReference type="PROSITE" id="PS50024">
    <property type="entry name" value="SEA"/>
    <property type="match status" value="1"/>
</dbReference>
<feature type="disulfide bond" evidence="14">
    <location>
        <begin position="1802"/>
        <end position="1811"/>
    </location>
</feature>
<feature type="disulfide bond" evidence="13">
    <location>
        <begin position="581"/>
        <end position="599"/>
    </location>
</feature>
<protein>
    <submittedName>
        <fullName evidence="24">Basement membrane-specific heparan sulfate proteoglycan core protein</fullName>
    </submittedName>
</protein>
<dbReference type="InterPro" id="IPR000034">
    <property type="entry name" value="Laminin_IV"/>
</dbReference>
<evidence type="ECO:0000256" key="3">
    <source>
        <dbReference type="ARBA" id="ARBA00022530"/>
    </source>
</evidence>
<dbReference type="Pfam" id="PF00052">
    <property type="entry name" value="Laminin_B"/>
    <property type="match status" value="3"/>
</dbReference>
<dbReference type="RefSeq" id="XP_023933565.1">
    <property type="nucleotide sequence ID" value="XM_024077797.1"/>
</dbReference>
<feature type="domain" description="Ig-like" evidence="21">
    <location>
        <begin position="3147"/>
        <end position="3324"/>
    </location>
</feature>
<feature type="domain" description="Laminin G" evidence="18">
    <location>
        <begin position="3947"/>
        <end position="4126"/>
    </location>
</feature>
<keyword evidence="6" id="KW-0677">Repeat</keyword>
<dbReference type="Gene3D" id="2.60.120.200">
    <property type="match status" value="3"/>
</dbReference>
<feature type="disulfide bond" evidence="14">
    <location>
        <begin position="1944"/>
        <end position="1953"/>
    </location>
</feature>
<feature type="disulfide bond" evidence="13">
    <location>
        <begin position="503"/>
        <end position="521"/>
    </location>
</feature>
<feature type="disulfide bond" evidence="13">
    <location>
        <begin position="542"/>
        <end position="560"/>
    </location>
</feature>
<dbReference type="PANTHER" id="PTHR10075:SF100">
    <property type="entry name" value="FASCICLIN-2"/>
    <property type="match status" value="1"/>
</dbReference>
<dbReference type="PROSITE" id="PS01209">
    <property type="entry name" value="LDLRA_1"/>
    <property type="match status" value="7"/>
</dbReference>
<feature type="domain" description="Ig-like" evidence="21">
    <location>
        <begin position="2970"/>
        <end position="3057"/>
    </location>
</feature>
<accession>A0A2R2MTH3</accession>
<keyword evidence="7" id="KW-0084">Basement membrane</keyword>
<dbReference type="PROSITE" id="PS50068">
    <property type="entry name" value="LDLRA_2"/>
    <property type="match status" value="10"/>
</dbReference>
<dbReference type="SUPFAM" id="SSF49899">
    <property type="entry name" value="Concanavalin A-like lectins/glucanases"/>
    <property type="match status" value="3"/>
</dbReference>
<dbReference type="InterPro" id="IPR002049">
    <property type="entry name" value="LE_dom"/>
</dbReference>
<dbReference type="FunFam" id="2.10.25.10:FF:000033">
    <property type="entry name" value="Laminin subunit alpha 2"/>
    <property type="match status" value="2"/>
</dbReference>
<feature type="disulfide bond" evidence="14">
    <location>
        <begin position="1681"/>
        <end position="1690"/>
    </location>
</feature>
<evidence type="ECO:0000259" key="20">
    <source>
        <dbReference type="PROSITE" id="PS50027"/>
    </source>
</evidence>
<dbReference type="SMART" id="SM00406">
    <property type="entry name" value="IGv"/>
    <property type="match status" value="5"/>
</dbReference>
<dbReference type="InterPro" id="IPR003599">
    <property type="entry name" value="Ig_sub"/>
</dbReference>
<keyword evidence="8 12" id="KW-1015">Disulfide bond</keyword>
<feature type="domain" description="SEA" evidence="17">
    <location>
        <begin position="107"/>
        <end position="210"/>
    </location>
</feature>
<feature type="disulfide bond" evidence="14">
    <location>
        <begin position="2232"/>
        <end position="2241"/>
    </location>
</feature>
<feature type="disulfide bond" evidence="13">
    <location>
        <begin position="833"/>
        <end position="851"/>
    </location>
</feature>
<dbReference type="CDD" id="cd00096">
    <property type="entry name" value="Ig"/>
    <property type="match status" value="2"/>
</dbReference>
<dbReference type="InterPro" id="IPR001881">
    <property type="entry name" value="EGF-like_Ca-bd_dom"/>
</dbReference>
<feature type="disulfide bond" evidence="13">
    <location>
        <begin position="574"/>
        <end position="586"/>
    </location>
</feature>
<feature type="chain" id="PRO_5015183715" evidence="16">
    <location>
        <begin position="23"/>
        <end position="4127"/>
    </location>
</feature>
<organism evidence="23 24">
    <name type="scientific">Lingula anatina</name>
    <name type="common">Brachiopod</name>
    <name type="synonym">Lingula unguis</name>
    <dbReference type="NCBI Taxonomy" id="7574"/>
    <lineage>
        <taxon>Eukaryota</taxon>
        <taxon>Metazoa</taxon>
        <taxon>Spiralia</taxon>
        <taxon>Lophotrochozoa</taxon>
        <taxon>Brachiopoda</taxon>
        <taxon>Linguliformea</taxon>
        <taxon>Lingulata</taxon>
        <taxon>Lingulida</taxon>
        <taxon>Linguloidea</taxon>
        <taxon>Lingulidae</taxon>
        <taxon>Lingula</taxon>
    </lineage>
</organism>
<dbReference type="CDD" id="cd00112">
    <property type="entry name" value="LDLa"/>
    <property type="match status" value="10"/>
</dbReference>
<feature type="disulfide bond" evidence="12">
    <location>
        <begin position="3889"/>
        <end position="3898"/>
    </location>
</feature>
<keyword evidence="5 16" id="KW-0732">Signal</keyword>
<dbReference type="Gene3D" id="2.60.40.10">
    <property type="entry name" value="Immunoglobulins"/>
    <property type="match status" value="14"/>
</dbReference>
<dbReference type="SUPFAM" id="SSF82671">
    <property type="entry name" value="SEA domain"/>
    <property type="match status" value="1"/>
</dbReference>
<dbReference type="Pfam" id="PF07679">
    <property type="entry name" value="I-set"/>
    <property type="match status" value="4"/>
</dbReference>
<dbReference type="PROSITE" id="PS50026">
    <property type="entry name" value="EGF_3"/>
    <property type="match status" value="3"/>
</dbReference>
<feature type="domain" description="Laminin EGF-like" evidence="20">
    <location>
        <begin position="2213"/>
        <end position="2262"/>
    </location>
</feature>
<dbReference type="GO" id="GO:0070593">
    <property type="term" value="P:dendrite self-avoidance"/>
    <property type="evidence" value="ECO:0007669"/>
    <property type="project" value="TreeGrafter"/>
</dbReference>
<feature type="domain" description="Ig-like" evidence="21">
    <location>
        <begin position="2782"/>
        <end position="2868"/>
    </location>
</feature>
<reference evidence="24" key="1">
    <citation type="submission" date="2025-08" db="UniProtKB">
        <authorList>
            <consortium name="RefSeq"/>
        </authorList>
    </citation>
    <scope>IDENTIFICATION</scope>
    <source>
        <tissue evidence="24">Gonads</tissue>
    </source>
</reference>
<dbReference type="InterPro" id="IPR056863">
    <property type="entry name" value="LMN_ATRN_NET-like_EGF"/>
</dbReference>
<keyword evidence="4 12" id="KW-0245">EGF-like domain</keyword>
<feature type="domain" description="EGF-like" evidence="19">
    <location>
        <begin position="3901"/>
        <end position="3940"/>
    </location>
</feature>
<evidence type="ECO:0000256" key="16">
    <source>
        <dbReference type="SAM" id="SignalP"/>
    </source>
</evidence>
<feature type="domain" description="Ig-like" evidence="21">
    <location>
        <begin position="2510"/>
        <end position="2591"/>
    </location>
</feature>
<feature type="disulfide bond" evidence="12">
    <location>
        <begin position="3601"/>
        <end position="3618"/>
    </location>
</feature>
<dbReference type="InterPro" id="IPR003598">
    <property type="entry name" value="Ig_sub2"/>
</dbReference>
<feature type="disulfide bond" evidence="13">
    <location>
        <begin position="620"/>
        <end position="638"/>
    </location>
</feature>
<dbReference type="CDD" id="cd00054">
    <property type="entry name" value="EGF_CA"/>
    <property type="match status" value="3"/>
</dbReference>
<dbReference type="FunFam" id="2.60.40.10:FF:000032">
    <property type="entry name" value="palladin isoform X1"/>
    <property type="match status" value="4"/>
</dbReference>
<gene>
    <name evidence="24" type="primary">LOC106167553</name>
</gene>
<evidence type="ECO:0000313" key="23">
    <source>
        <dbReference type="Proteomes" id="UP000085678"/>
    </source>
</evidence>
<feature type="disulfide bond" evidence="13">
    <location>
        <begin position="593"/>
        <end position="608"/>
    </location>
</feature>
<keyword evidence="10 14" id="KW-0424">Laminin EGF-like domain</keyword>
<dbReference type="SMART" id="SM00179">
    <property type="entry name" value="EGF_CA"/>
    <property type="match status" value="3"/>
</dbReference>
<feature type="domain" description="Ig-like" evidence="21">
    <location>
        <begin position="3060"/>
        <end position="3145"/>
    </location>
</feature>
<dbReference type="FunFam" id="2.10.25.10:FF:000090">
    <property type="entry name" value="laminin subunit alpha"/>
    <property type="match status" value="2"/>
</dbReference>
<keyword evidence="9" id="KW-0325">Glycoprotein</keyword>
<dbReference type="PROSITE" id="PS50835">
    <property type="entry name" value="IG_LIKE"/>
    <property type="match status" value="13"/>
</dbReference>
<dbReference type="SUPFAM" id="SSF48726">
    <property type="entry name" value="Immunoglobulin"/>
    <property type="match status" value="14"/>
</dbReference>
<dbReference type="Proteomes" id="UP000085678">
    <property type="component" value="Unplaced"/>
</dbReference>
<dbReference type="Pfam" id="PF13927">
    <property type="entry name" value="Ig_3"/>
    <property type="match status" value="8"/>
</dbReference>
<evidence type="ECO:0000259" key="22">
    <source>
        <dbReference type="PROSITE" id="PS51115"/>
    </source>
</evidence>
<dbReference type="STRING" id="7574.A0A2R2MTH3"/>
<evidence type="ECO:0000256" key="11">
    <source>
        <dbReference type="ARBA" id="ARBA00023319"/>
    </source>
</evidence>
<feature type="domain" description="Laminin IV type A" evidence="22">
    <location>
        <begin position="1044"/>
        <end position="1235"/>
    </location>
</feature>
<evidence type="ECO:0000259" key="19">
    <source>
        <dbReference type="PROSITE" id="PS50026"/>
    </source>
</evidence>
<dbReference type="PROSITE" id="PS01186">
    <property type="entry name" value="EGF_2"/>
    <property type="match status" value="2"/>
</dbReference>
<dbReference type="InterPro" id="IPR007110">
    <property type="entry name" value="Ig-like_dom"/>
</dbReference>
<feature type="domain" description="Laminin EGF-like" evidence="20">
    <location>
        <begin position="1270"/>
        <end position="1319"/>
    </location>
</feature>
<dbReference type="InParanoid" id="A0A2R2MTH3"/>
<dbReference type="InterPro" id="IPR013106">
    <property type="entry name" value="Ig_V-set"/>
</dbReference>
<proteinExistence type="predicted"/>
<feature type="disulfide bond" evidence="13">
    <location>
        <begin position="650"/>
        <end position="662"/>
    </location>
</feature>
<evidence type="ECO:0000256" key="15">
    <source>
        <dbReference type="SAM" id="MobiDB-lite"/>
    </source>
</evidence>
<dbReference type="GO" id="GO:0030424">
    <property type="term" value="C:axon"/>
    <property type="evidence" value="ECO:0007669"/>
    <property type="project" value="TreeGrafter"/>
</dbReference>
<feature type="disulfide bond" evidence="13">
    <location>
        <begin position="632"/>
        <end position="647"/>
    </location>
</feature>
<dbReference type="Pfam" id="PF00053">
    <property type="entry name" value="EGF_laminin"/>
    <property type="match status" value="9"/>
</dbReference>
<feature type="disulfide bond" evidence="13">
    <location>
        <begin position="476"/>
        <end position="491"/>
    </location>
</feature>
<dbReference type="GO" id="GO:0005604">
    <property type="term" value="C:basement membrane"/>
    <property type="evidence" value="ECO:0007669"/>
    <property type="project" value="UniProtKB-SubCell"/>
</dbReference>
<evidence type="ECO:0000256" key="9">
    <source>
        <dbReference type="ARBA" id="ARBA00023180"/>
    </source>
</evidence>
<dbReference type="InterPro" id="IPR013783">
    <property type="entry name" value="Ig-like_fold"/>
</dbReference>
<feature type="disulfide bond" evidence="13">
    <location>
        <begin position="806"/>
        <end position="821"/>
    </location>
</feature>
<feature type="disulfide bond" evidence="14">
    <location>
        <begin position="1289"/>
        <end position="1298"/>
    </location>
</feature>
<feature type="disulfide bond" evidence="14">
    <location>
        <begin position="2291"/>
        <end position="2300"/>
    </location>
</feature>
<evidence type="ECO:0000256" key="13">
    <source>
        <dbReference type="PROSITE-ProRule" id="PRU00124"/>
    </source>
</evidence>
<feature type="disulfide bond" evidence="13">
    <location>
        <begin position="845"/>
        <end position="860"/>
    </location>
</feature>
<keyword evidence="3" id="KW-0272">Extracellular matrix</keyword>
<evidence type="ECO:0000313" key="24">
    <source>
        <dbReference type="RefSeq" id="XP_023933565.1"/>
    </source>
</evidence>
<evidence type="ECO:0000259" key="17">
    <source>
        <dbReference type="PROSITE" id="PS50024"/>
    </source>
</evidence>
<dbReference type="PANTHER" id="PTHR10075">
    <property type="entry name" value="BASIGIN RELATED"/>
    <property type="match status" value="1"/>
</dbReference>
<dbReference type="Gene3D" id="4.10.400.10">
    <property type="entry name" value="Low-density Lipoprotein Receptor"/>
    <property type="match status" value="10"/>
</dbReference>
<dbReference type="GO" id="GO:0005886">
    <property type="term" value="C:plasma membrane"/>
    <property type="evidence" value="ECO:0007669"/>
    <property type="project" value="TreeGrafter"/>
</dbReference>
<feature type="domain" description="Laminin EGF-like" evidence="20">
    <location>
        <begin position="1920"/>
        <end position="1973"/>
    </location>
</feature>
<feature type="disulfide bond" evidence="13">
    <location>
        <begin position="657"/>
        <end position="675"/>
    </location>
</feature>
<dbReference type="InterPro" id="IPR013320">
    <property type="entry name" value="ConA-like_dom_sf"/>
</dbReference>
<feature type="domain" description="Laminin G" evidence="18">
    <location>
        <begin position="3666"/>
        <end position="3867"/>
    </location>
</feature>
<feature type="disulfide bond" evidence="13">
    <location>
        <begin position="535"/>
        <end position="547"/>
    </location>
</feature>
<dbReference type="SMART" id="SM00409">
    <property type="entry name" value="IG"/>
    <property type="match status" value="14"/>
</dbReference>
<dbReference type="FunFam" id="2.10.25.10:FF:000106">
    <property type="entry name" value="Heparan sulfate proteoglycan 2"/>
    <property type="match status" value="3"/>
</dbReference>
<feature type="disulfide bond" evidence="13">
    <location>
        <begin position="554"/>
        <end position="569"/>
    </location>
</feature>
<evidence type="ECO:0000256" key="14">
    <source>
        <dbReference type="PROSITE-ProRule" id="PRU00460"/>
    </source>
</evidence>
<feature type="disulfide bond" evidence="13">
    <location>
        <begin position="889"/>
        <end position="904"/>
    </location>
</feature>
<dbReference type="SMART" id="SM00408">
    <property type="entry name" value="IGc2"/>
    <property type="match status" value="14"/>
</dbReference>
<feature type="signal peptide" evidence="16">
    <location>
        <begin position="1"/>
        <end position="22"/>
    </location>
</feature>
<dbReference type="GO" id="GO:0007156">
    <property type="term" value="P:homophilic cell adhesion via plasma membrane adhesion molecules"/>
    <property type="evidence" value="ECO:0007669"/>
    <property type="project" value="TreeGrafter"/>
</dbReference>
<sequence>MDRKLTIVCLLWAVVYITCVGATGRQGEKKSPNEKDFEFYDQDSSKAKATAKKLVDTLKDDEDYLRDQAGSGEGQDDDGEEGSGYGSTSKRPVTVSYPATTPSSGGRQEYFRVTINITSMDYHPALSDRYSPEFQELSTQLAAALTRLFADIDGTQQINILQFRRGSLMVTFDLGTQGYYDKLNLYNVINNAVNSGYIGAYRVSPLGFSFRALGGGVSRPCPPFTGRPVGDLPRLGNNWANLMVNNAFACDGYVTEWTVYRGTSVGTAYLGIWRQLGDKDMVLLQKVAIPPAPIGNQKIKLNRAWEVKKGDFLGIHYPRSTPGGVVASATQADGVSDIELYRNYNVEIFDDDITENIPLNLGLYAGGYDRRTYALQGAMEYEVTNLVDPIPVAAPILPTQSPPDITCHSTEFRCRNNGACITLGQRCDGHRDCADNSDEENCATDAPRCYSNEFQCRNGGTANAPSGSCISITQVCDGHRDCADNTDEENCPPPSCSAGEFRCTDGTCIDSRRRCDNFPDCRDRSDEENCLPRQCRRDQFRCSNGACIDENKRCDRKLDCQDGTDELGCQSIPCRSGEWRCENGNCIPEAKRCDGTRDCPDNTDELDCPLRPCGANQFTCTSGQCIRSSQRCDRRRDCQDGSDEVNCPFCLPGEYRCRNGQCVPRNSRCDRRYDCSDRSDELNCPVPTVVTVSPRQLQILEGRDAVFQCVATGNPPPPVRWFKAGSQALPFKASDNRGRLTIQGARVEDSGVYECQALGTGGTFQATARLIVSRGQPVTPGPVGPCGPGRFQCLDREKCLPNDYKCDGDYDCTDRSDELNCLNIPCEPNERQCRNGKCILKIWICDGDNDCGDGSDEQNCPTAPPGAPCRADEYRCVDGNQCIPQSYQCDGEFDCQDSSDEIGCTSPTVTIPPRPMIMVNIGETITITCTAIGVPVPLITWRLNWGHVPKPPRATQTSENGRGVLVIRNAIETDAGAYTCEALNNKGSIFAQPDAIVVVKPSPPLCSAPFFNSDAKNVRDCIRCFCFGITDQCTSSNLHLSQLFMGNTIELVSKDTRAPQPNNLVQYLPTQREFVIQDFNRRVRPSSGLYYFDMPRQFLGNRITSYGGNLQYTVQYQTPTGTQNRLATADVIMKGNGITLYHRRQTQPRPGLTESISVPLVESAWTTSETPRRGDQTVPSPASRADIMTVLQNLEYMMIRGSYDTFQTEVRLGNVFLDTAVTTDTGRGRAFLVEECACPTGYTGTSCEQCAQGFRRVPSGNRYLGQCVGCNCNGHSNQCDSDRGVCINCQHNTEGNNCERCKPGFYGDARRGTPGDCLVCPCPLTDPRNPNSRECYVEGDGQVRCRSCPTGYQGRLCRDCAPGYQRRGSRCVAITVTCNAAGSRLPQPDGRGQCLCKENTEGPYCDRCKANTFFLSENNPYGCISCFCSAVTRVCDSTTWNRAQISAVFSTFDTQGFKLTTERNDQQYDQGMVVDTASRSLVYRNLLSLPQDTYYWSLPQKFLGDRVTAYGGNLRFTISFSDLGDAPTTEPDVIIVGNDITLTYRHSDVMLSGTKQSFQVPFYEQFWQRPDGSPASREFIMMALSDLSAILIKASYTGRTQETRLLDISMDIAEDRNTGQDRALAVEMCTCPRGYKGLSCEDCAQGYTRTRGGLYLGLCEPCQCNGHSNDCDPENGVCRACQHNTVGDQCERCAPGYYGDATRGTPSDCQPCPCPLTRSPNQFSPTCVLSSDNQVTCTQCPTGYTGRRCERCASGFTGNPLQLGSRCIPITTPPAPLCQCDQGGTMPGMMERCDSVTKQCTCRENAMGRDCDRCKPGTFYMAPSNPDGCLSCFCSGITNQCRSSRYYLDQYLGKVGKTKWAMMWFSPTCVLSSDNQVTCTQCPTGYTGRRCERCASGFTGNPLQLGSRCIPITTPPAPLCQCDQGGTMPGMMERCDSVTKQCTCRENAMGRDCDRCKPGTFYMAPSNPDGCLSCFCSGITNQCRSSRYYLDQIRPQFSSDGSHNFMLTNSRLSRQITDGFVVSGQEITFNQFNDVQRERESLFFHLPPRFRGDQTLSYGNKLKFFLSYSVAQDAGRSINDVDLELISGEMRLYHLFRPGTRPEESRRFEIPMTESSFNRRDRQPITRKDFMAVLAKLDAILIRATYHTIMGLATLRDLSLDTAVPQNNGQQQVPMVEDCSCPQGYSGLSCQLCAPGYTRIADPSYPLGRCTRCECHGHASACNEETGICLNCQHNTEGARCDRCVDGYYGDATIGTPNDCRPCPCPLTIPSNQFSRTCHLDPDGQVTCDQCPVGYVGRNCERCANGYQGNPRQAGSRCTPVIVVPDVQVVPKSITEYVGSTVRFDCSARGPGVFTVRWTRSGGLALPQRANVANDNSLTIRDVQQPDQGEYICTVSTVDGGSKSDTARLQVRVRTDIIVVRVEEPKQQTALIGATIRFICSGISQVRDSTYTIAWTKQGGRLPVQATDENGILTIRNVQPVDSGVYICTGSNLFSVDTDEARLTVTGEQPNVRIEPRYATVYEGESVEFRCIGSGSPTPTLSWSGGRFSQGVGTFRGGVFRINSVSSEDEGRYTCTARNNAGQSSVETILYVRQRPLVVNNTYAVINNPRIRVTVGGRVVLQCYIRNNVAGTIRWTRAQGSLPIGSTQSNGQLVIPNAQPDAVGEYICEVVTDTGIRGRNIAIVEVSVVVAPQITVEASTVRGTEGSSVILRCNVVGTPQPTVTWSRVGGQLTSNHRRLGNTLQILRATPQDAGTYVCTAENRGGTAQASISVTVERSGIPPRIEISPSSGQVIRPDGTALFRCRAVGGNPQPSIRWTRAGGLPFTANTRVTPNGDLQFFRITQAEQGTYVCTGSNTAGTVTARVSVTLSGTAPSIGNLPTEPVRVRVGQRVEFECTASGDPVPSVYWQTEEQRRRPSSVQPSIQPRNTAIFKIESVSFADAGTYYCIAFNAAGRSEGSVRLIVEGGREPPIVVPGSLQSRYEVNVGDRITMRCVARGDPQPRYQWIKRGGLLPQQHSLVNGVLELRNIRLEDAGNYVCIASNQWGRAEHTVELIVAGRPQVSLTTFDQTLRTGDRMRLICRAQGTQPITIEWFKDGGVLSSSATQRDGVLEIFPVTLADAGRYRCVARNRAGESDAYVTVRVISAPQIIPPPSNRVTVDVGQLVELRCDFRGNPPPRVTWSKEGGSLPVDHTVMNGVLRIYNPREEDAGRYICTAVNEAGQGTYYWFVNIARRISVAYPVLELVNERYSIGATVQIRCLLRPGTDPAVVAATNLRWERIGGQLPPGTTTYDGELVITNVQPEDAGEYVCVASNVAGVANATLTLRIEGIPSITAPADPKYSVALGKSATLTCEAFGAPPLDIMWDKKGAELPRDRNVDRGRLTINNVKTEDSGVYVCTVKNQYGTATQEYQLLVQELVPYMTQNPRSYMGFESLRDAYLEFDLEISFIPEATDGLLLYNGNGVSDSVDFMSFGLRQAKPEFRFDMGDGVTVIQADRPVELDQWHTVRIERSSKRGTMVVDGTQTYTGVSSGSFQGLDLSDKLYLGGVPDFTQIPDGAGFKTGFVGGVSRLVIRNIPVSLGEDALEFVGIDPYPVCRDSPCQNGGQCQPANTRVGYKCTCPRGFAGSNCELVGERCYPEIATTTSWCVHISIHDGYFSLFATAIQIKQPAFNQSSYVAYETLPDAIRQTKMKMTFKPRSLEDGILLYNGQREDGVGDYIALAIKDRKMQFSFDSGSGAAVITSEDELQADQWTTIIAERNLKDGSLIVNNGVAVKASEPKESGGFLFGIFGNTDGGTSEGNTEGLNLRLPLYLGGVDPDRMISSSVGVKRGFDGCISEFEINDRPKNLVTNVLDSANIMDCGTKNPCEIRPCKNGGTCVNQNGDYTCVCPADSTGADCELQLNACTRGDSPCQNGGECIPLNGIAFTCRCKLGFKGTNCEQEEKVGGSSVRFSGSQYVIFSKERLPHSATLEEMVQFKVMTNDYDGLILWHGQEPTTLGQGRDYLAVGLRDGHIELSYELGSGPASIVTSDRVNDGRMHTITIKRQGRSGEILVDDFSIVKGESLGQLKMLNAEGDIYVGGVPDFSYMTGGKYFQGLNGCLRDLKFNQEDPIDFQEAIGGTSVSPCI</sequence>
<dbReference type="GO" id="GO:0007411">
    <property type="term" value="P:axon guidance"/>
    <property type="evidence" value="ECO:0007669"/>
    <property type="project" value="TreeGrafter"/>
</dbReference>
<feature type="domain" description="Laminin EGF-like" evidence="20">
    <location>
        <begin position="1778"/>
        <end position="1831"/>
    </location>
</feature>
<dbReference type="FunFam" id="2.10.25.10:FF:000066">
    <property type="entry name" value="FAT atypical cadherin 4"/>
    <property type="match status" value="1"/>
</dbReference>
<evidence type="ECO:0000256" key="10">
    <source>
        <dbReference type="ARBA" id="ARBA00023292"/>
    </source>
</evidence>
<dbReference type="KEGG" id="lak:106167553"/>
<feature type="domain" description="Ig-like" evidence="21">
    <location>
        <begin position="2692"/>
        <end position="2774"/>
    </location>
</feature>
<feature type="disulfide bond" evidence="13">
    <location>
        <begin position="613"/>
        <end position="625"/>
    </location>
</feature>
<dbReference type="SMART" id="SM00180">
    <property type="entry name" value="EGF_Lam"/>
    <property type="match status" value="10"/>
</dbReference>
<dbReference type="CDD" id="cd00055">
    <property type="entry name" value="EGF_Lam"/>
    <property type="match status" value="9"/>
</dbReference>
<dbReference type="GeneID" id="106167553"/>
<dbReference type="SMART" id="SM00281">
    <property type="entry name" value="LamB"/>
    <property type="match status" value="3"/>
</dbReference>
<name>A0A2R2MTH3_LINAN</name>
<feature type="disulfide bond" evidence="13">
    <location>
        <begin position="496"/>
        <end position="508"/>
    </location>
</feature>
<dbReference type="InterPro" id="IPR000742">
    <property type="entry name" value="EGF"/>
</dbReference>
<evidence type="ECO:0000256" key="7">
    <source>
        <dbReference type="ARBA" id="ARBA00022869"/>
    </source>
</evidence>
<dbReference type="SMART" id="SM00192">
    <property type="entry name" value="LDLa"/>
    <property type="match status" value="10"/>
</dbReference>
<evidence type="ECO:0000256" key="2">
    <source>
        <dbReference type="ARBA" id="ARBA00022525"/>
    </source>
</evidence>
<dbReference type="Pfam" id="PF00008">
    <property type="entry name" value="EGF"/>
    <property type="match status" value="1"/>
</dbReference>
<dbReference type="PROSITE" id="PS50025">
    <property type="entry name" value="LAM_G_DOMAIN"/>
    <property type="match status" value="3"/>
</dbReference>
<dbReference type="InterPro" id="IPR000082">
    <property type="entry name" value="SEA_dom"/>
</dbReference>
<evidence type="ECO:0000256" key="5">
    <source>
        <dbReference type="ARBA" id="ARBA00022729"/>
    </source>
</evidence>
<feature type="domain" description="Ig-like" evidence="21">
    <location>
        <begin position="907"/>
        <end position="997"/>
    </location>
</feature>
<dbReference type="Pfam" id="PF24973">
    <property type="entry name" value="EGF_LMN_ATRN"/>
    <property type="match status" value="3"/>
</dbReference>
<evidence type="ECO:0000259" key="18">
    <source>
        <dbReference type="PROSITE" id="PS50025"/>
    </source>
</evidence>
<dbReference type="InterPro" id="IPR000152">
    <property type="entry name" value="EGF-type_Asp/Asn_hydroxyl_site"/>
</dbReference>
<feature type="disulfide bond" evidence="13">
    <location>
        <begin position="826"/>
        <end position="838"/>
    </location>
</feature>
<dbReference type="GO" id="GO:0005509">
    <property type="term" value="F:calcium ion binding"/>
    <property type="evidence" value="ECO:0007669"/>
    <property type="project" value="InterPro"/>
</dbReference>
<dbReference type="GO" id="GO:0098632">
    <property type="term" value="F:cell-cell adhesion mediator activity"/>
    <property type="evidence" value="ECO:0007669"/>
    <property type="project" value="TreeGrafter"/>
</dbReference>
<dbReference type="InterPro" id="IPR013151">
    <property type="entry name" value="Immunoglobulin_dom"/>
</dbReference>
<dbReference type="PROSITE" id="PS00010">
    <property type="entry name" value="ASX_HYDROXYL"/>
    <property type="match status" value="1"/>
</dbReference>
<feature type="domain" description="Laminin EGF-like" evidence="20">
    <location>
        <begin position="1662"/>
        <end position="1711"/>
    </location>
</feature>
<keyword evidence="2" id="KW-0964">Secreted</keyword>
<keyword evidence="23" id="KW-1185">Reference proteome</keyword>
<dbReference type="Gene3D" id="2.10.25.10">
    <property type="entry name" value="Laminin"/>
    <property type="match status" value="13"/>
</dbReference>
<feature type="domain" description="Ig-like" evidence="21">
    <location>
        <begin position="687"/>
        <end position="773"/>
    </location>
</feature>
<feature type="disulfide bond" evidence="13">
    <location>
        <begin position="427"/>
        <end position="442"/>
    </location>
</feature>
<dbReference type="FunFam" id="2.10.25.10:FF:000185">
    <property type="entry name" value="basement membrane-specific heparan sulfate proteoglycan core protein-like"/>
    <property type="match status" value="1"/>
</dbReference>
<dbReference type="SMART" id="SM00282">
    <property type="entry name" value="LamG"/>
    <property type="match status" value="3"/>
</dbReference>
<evidence type="ECO:0000256" key="6">
    <source>
        <dbReference type="ARBA" id="ARBA00022737"/>
    </source>
</evidence>
<feature type="domain" description="EGF-like" evidence="19">
    <location>
        <begin position="3863"/>
        <end position="3899"/>
    </location>
</feature>
<evidence type="ECO:0000256" key="1">
    <source>
        <dbReference type="ARBA" id="ARBA00004302"/>
    </source>
</evidence>
<feature type="domain" description="Ig-like" evidence="21">
    <location>
        <begin position="2415"/>
        <end position="2504"/>
    </location>
</feature>
<dbReference type="Pfam" id="PF00047">
    <property type="entry name" value="ig"/>
    <property type="match status" value="2"/>
</dbReference>
<dbReference type="InterPro" id="IPR013098">
    <property type="entry name" value="Ig_I-set"/>
</dbReference>
<feature type="domain" description="Ig-like" evidence="21">
    <location>
        <begin position="2325"/>
        <end position="2410"/>
    </location>
</feature>
<comment type="subcellular location">
    <subcellularLocation>
        <location evidence="1">Secreted</location>
        <location evidence="1">Extracellular space</location>
        <location evidence="1">Extracellular matrix</location>
        <location evidence="1">Basement membrane</location>
    </subcellularLocation>
</comment>
<feature type="domain" description="Laminin EGF-like" evidence="20">
    <location>
        <begin position="2263"/>
        <end position="2320"/>
    </location>
</feature>
<comment type="caution">
    <text evidence="12">Lacks conserved residue(s) required for the propagation of feature annotation.</text>
</comment>
<evidence type="ECO:0000259" key="21">
    <source>
        <dbReference type="PROSITE" id="PS50835"/>
    </source>
</evidence>
<feature type="region of interest" description="Disordered" evidence="15">
    <location>
        <begin position="24"/>
        <end position="104"/>
    </location>
</feature>
<dbReference type="PROSITE" id="PS50027">
    <property type="entry name" value="EGF_LAM_2"/>
    <property type="match status" value="6"/>
</dbReference>
<feature type="disulfide bond" evidence="12">
    <location>
        <begin position="3620"/>
        <end position="3629"/>
    </location>
</feature>
<dbReference type="PROSITE" id="PS01248">
    <property type="entry name" value="EGF_LAM_1"/>
    <property type="match status" value="7"/>
</dbReference>
<feature type="domain" description="Laminin G" evidence="18">
    <location>
        <begin position="3419"/>
        <end position="3596"/>
    </location>
</feature>
<dbReference type="InterPro" id="IPR002172">
    <property type="entry name" value="LDrepeatLR_classA_rpt"/>
</dbReference>
<dbReference type="CDD" id="cd00110">
    <property type="entry name" value="LamG"/>
    <property type="match status" value="3"/>
</dbReference>
<dbReference type="FunCoup" id="A0A2R2MTH3">
    <property type="interactions" value="225"/>
</dbReference>
<dbReference type="PROSITE" id="PS00022">
    <property type="entry name" value="EGF_1"/>
    <property type="match status" value="4"/>
</dbReference>
<dbReference type="InterPro" id="IPR023415">
    <property type="entry name" value="LDLR_class-A_CS"/>
</dbReference>
<dbReference type="SMART" id="SM00181">
    <property type="entry name" value="EGF"/>
    <property type="match status" value="10"/>
</dbReference>
<feature type="disulfide bond" evidence="12">
    <location>
        <begin position="3930"/>
        <end position="3939"/>
    </location>
</feature>
<dbReference type="InterPro" id="IPR036179">
    <property type="entry name" value="Ig-like_dom_sf"/>
</dbReference>
<evidence type="ECO:0000256" key="8">
    <source>
        <dbReference type="ARBA" id="ARBA00023157"/>
    </source>
</evidence>
<feature type="domain" description="Laminin IV type A" evidence="22">
    <location>
        <begin position="1452"/>
        <end position="1628"/>
    </location>
</feature>
<dbReference type="PROSITE" id="PS51115">
    <property type="entry name" value="LAMININ_IVA"/>
    <property type="match status" value="3"/>
</dbReference>
<feature type="domain" description="Laminin IV type A" evidence="22">
    <location>
        <begin position="2000"/>
        <end position="2178"/>
    </location>
</feature>
<evidence type="ECO:0000256" key="4">
    <source>
        <dbReference type="ARBA" id="ARBA00022536"/>
    </source>
</evidence>
<feature type="domain" description="Ig-like" evidence="21">
    <location>
        <begin position="2874"/>
        <end position="2961"/>
    </location>
</feature>
<feature type="disulfide bond" evidence="13">
    <location>
        <begin position="515"/>
        <end position="530"/>
    </location>
</feature>
<dbReference type="Pfam" id="PF02210">
    <property type="entry name" value="Laminin_G_2"/>
    <property type="match status" value="1"/>
</dbReference>
<dbReference type="PRINTS" id="PR00261">
    <property type="entry name" value="LDLRECEPTOR"/>
</dbReference>
<feature type="compositionally biased region" description="Basic and acidic residues" evidence="15">
    <location>
        <begin position="26"/>
        <end position="46"/>
    </location>
</feature>